<protein>
    <submittedName>
        <fullName evidence="2">Uncharacterized protein</fullName>
    </submittedName>
</protein>
<feature type="chain" id="PRO_5035734512" evidence="1">
    <location>
        <begin position="18"/>
        <end position="306"/>
    </location>
</feature>
<accession>A0A8R2HLQ6</accession>
<sequence length="306" mass="35340">MFFVILFIHIQSFTINSNISTQNRQSCEYSETKYTTRNIREYNKKFTDDELNKAFDENFKLHKGKKEKSLDGSQEALQRKSRDAANTSNEGLECLSCYADGISATDENCYKGSGVSTQKCLDAEKCYIELHPLYIKRGCVLPGSLNRTFVCKCPLCNDKPSYDPAYYEYTKLSDWEYDNERLKKPLMSVSLMCKVCETKGVNNFLDNICKSGLRTKSKVCARGQYCFINIDEQTDFVSRGCISEPVYNKFYKFCDESNCNRIPFHNIKRHNPYLKTLQMTRVSSQFSSSVGTSNIIFIYFIVLEIF</sequence>
<dbReference type="RefSeq" id="XP_021202074.1">
    <property type="nucleotide sequence ID" value="XM_021346399.3"/>
</dbReference>
<dbReference type="GeneID" id="101738688"/>
<feature type="signal peptide" evidence="1">
    <location>
        <begin position="1"/>
        <end position="17"/>
    </location>
</feature>
<dbReference type="Proteomes" id="UP000005204">
    <property type="component" value="Unassembled WGS sequence"/>
</dbReference>
<proteinExistence type="predicted"/>
<dbReference type="EnsemblMetazoa" id="XM_021346399.2">
    <property type="protein sequence ID" value="XP_021202074.1"/>
    <property type="gene ID" value="LOC101738688"/>
</dbReference>
<organism evidence="2 3">
    <name type="scientific">Bombyx mori</name>
    <name type="common">Silk moth</name>
    <dbReference type="NCBI Taxonomy" id="7091"/>
    <lineage>
        <taxon>Eukaryota</taxon>
        <taxon>Metazoa</taxon>
        <taxon>Ecdysozoa</taxon>
        <taxon>Arthropoda</taxon>
        <taxon>Hexapoda</taxon>
        <taxon>Insecta</taxon>
        <taxon>Pterygota</taxon>
        <taxon>Neoptera</taxon>
        <taxon>Endopterygota</taxon>
        <taxon>Lepidoptera</taxon>
        <taxon>Glossata</taxon>
        <taxon>Ditrysia</taxon>
        <taxon>Bombycoidea</taxon>
        <taxon>Bombycidae</taxon>
        <taxon>Bombycinae</taxon>
        <taxon>Bombyx</taxon>
    </lineage>
</organism>
<evidence type="ECO:0000256" key="1">
    <source>
        <dbReference type="SAM" id="SignalP"/>
    </source>
</evidence>
<reference evidence="3" key="1">
    <citation type="journal article" date="2008" name="Insect Biochem. Mol. Biol.">
        <title>The genome of a lepidopteran model insect, the silkworm Bombyx mori.</title>
        <authorList>
            <consortium name="International Silkworm Genome Consortium"/>
        </authorList>
    </citation>
    <scope>NUCLEOTIDE SEQUENCE [LARGE SCALE GENOMIC DNA]</scope>
    <source>
        <strain evidence="3">p50T</strain>
    </source>
</reference>
<dbReference type="AlphaFoldDB" id="A0A8R2HLQ6"/>
<keyword evidence="3" id="KW-1185">Reference proteome</keyword>
<name>A0A8R2HLQ6_BOMMO</name>
<keyword evidence="1" id="KW-0732">Signal</keyword>
<reference evidence="2" key="2">
    <citation type="submission" date="2022-06" db="UniProtKB">
        <authorList>
            <consortium name="EnsemblMetazoa"/>
        </authorList>
    </citation>
    <scope>IDENTIFICATION</scope>
    <source>
        <strain evidence="2">p50T (Dazao)</strain>
    </source>
</reference>
<evidence type="ECO:0000313" key="2">
    <source>
        <dbReference type="EnsemblMetazoa" id="XP_021202074.1"/>
    </source>
</evidence>
<evidence type="ECO:0000313" key="3">
    <source>
        <dbReference type="Proteomes" id="UP000005204"/>
    </source>
</evidence>